<name>A0A1Y2SGN7_9GAMM</name>
<comment type="caution">
    <text evidence="11">The sequence shown here is derived from an EMBL/GenBank/DDBJ whole genome shotgun (WGS) entry which is preliminary data.</text>
</comment>
<dbReference type="NCBIfam" id="TIGR00150">
    <property type="entry name" value="T6A_YjeE"/>
    <property type="match status" value="1"/>
</dbReference>
<evidence type="ECO:0000256" key="3">
    <source>
        <dbReference type="ARBA" id="ARBA00019010"/>
    </source>
</evidence>
<keyword evidence="9" id="KW-0460">Magnesium</keyword>
<organism evidence="11 12">
    <name type="scientific">Xenorhabdus vietnamensis</name>
    <dbReference type="NCBI Taxonomy" id="351656"/>
    <lineage>
        <taxon>Bacteria</taxon>
        <taxon>Pseudomonadati</taxon>
        <taxon>Pseudomonadota</taxon>
        <taxon>Gammaproteobacteria</taxon>
        <taxon>Enterobacterales</taxon>
        <taxon>Morganellaceae</taxon>
        <taxon>Xenorhabdus</taxon>
    </lineage>
</organism>
<dbReference type="AlphaFoldDB" id="A0A1Y2SGN7"/>
<dbReference type="GO" id="GO:0005524">
    <property type="term" value="F:ATP binding"/>
    <property type="evidence" value="ECO:0007669"/>
    <property type="project" value="UniProtKB-KW"/>
</dbReference>
<dbReference type="GO" id="GO:0002949">
    <property type="term" value="P:tRNA threonylcarbamoyladenosine modification"/>
    <property type="evidence" value="ECO:0007669"/>
    <property type="project" value="InterPro"/>
</dbReference>
<evidence type="ECO:0000256" key="9">
    <source>
        <dbReference type="ARBA" id="ARBA00022842"/>
    </source>
</evidence>
<proteinExistence type="inferred from homology"/>
<keyword evidence="8" id="KW-0067">ATP-binding</keyword>
<keyword evidence="5" id="KW-0819">tRNA processing</keyword>
<evidence type="ECO:0000256" key="2">
    <source>
        <dbReference type="ARBA" id="ARBA00007599"/>
    </source>
</evidence>
<evidence type="ECO:0000313" key="12">
    <source>
        <dbReference type="Proteomes" id="UP000194350"/>
    </source>
</evidence>
<keyword evidence="12" id="KW-1185">Reference proteome</keyword>
<evidence type="ECO:0000256" key="4">
    <source>
        <dbReference type="ARBA" id="ARBA00022490"/>
    </source>
</evidence>
<dbReference type="NCBIfam" id="NF007931">
    <property type="entry name" value="PRK10646.1"/>
    <property type="match status" value="1"/>
</dbReference>
<dbReference type="InterPro" id="IPR003442">
    <property type="entry name" value="T6A_TsaE"/>
</dbReference>
<dbReference type="Pfam" id="PF02367">
    <property type="entry name" value="TsaE"/>
    <property type="match status" value="1"/>
</dbReference>
<evidence type="ECO:0000256" key="7">
    <source>
        <dbReference type="ARBA" id="ARBA00022741"/>
    </source>
</evidence>
<comment type="similarity">
    <text evidence="2">Belongs to the TsaE family.</text>
</comment>
<dbReference type="InterPro" id="IPR027417">
    <property type="entry name" value="P-loop_NTPase"/>
</dbReference>
<evidence type="ECO:0000256" key="6">
    <source>
        <dbReference type="ARBA" id="ARBA00022723"/>
    </source>
</evidence>
<dbReference type="Proteomes" id="UP000194350">
    <property type="component" value="Unassembled WGS sequence"/>
</dbReference>
<keyword evidence="7" id="KW-0547">Nucleotide-binding</keyword>
<dbReference type="PANTHER" id="PTHR33540">
    <property type="entry name" value="TRNA THREONYLCARBAMOYLADENOSINE BIOSYNTHESIS PROTEIN TSAE"/>
    <property type="match status" value="1"/>
</dbReference>
<evidence type="ECO:0000256" key="8">
    <source>
        <dbReference type="ARBA" id="ARBA00022840"/>
    </source>
</evidence>
<accession>A0A1Y2SGN7</accession>
<dbReference type="PANTHER" id="PTHR33540:SF2">
    <property type="entry name" value="TRNA THREONYLCARBAMOYLADENOSINE BIOSYNTHESIS PROTEIN TSAE"/>
    <property type="match status" value="1"/>
</dbReference>
<keyword evidence="6" id="KW-0479">Metal-binding</keyword>
<dbReference type="SUPFAM" id="SSF52540">
    <property type="entry name" value="P-loop containing nucleoside triphosphate hydrolases"/>
    <property type="match status" value="1"/>
</dbReference>
<comment type="subcellular location">
    <subcellularLocation>
        <location evidence="1">Cytoplasm</location>
    </subcellularLocation>
</comment>
<dbReference type="GO" id="GO:0005737">
    <property type="term" value="C:cytoplasm"/>
    <property type="evidence" value="ECO:0007669"/>
    <property type="project" value="UniProtKB-SubCell"/>
</dbReference>
<dbReference type="STRING" id="351656.Xvie_00530"/>
<dbReference type="GO" id="GO:0046872">
    <property type="term" value="F:metal ion binding"/>
    <property type="evidence" value="ECO:0007669"/>
    <property type="project" value="UniProtKB-KW"/>
</dbReference>
<gene>
    <name evidence="11" type="ORF">Xvie_00530</name>
</gene>
<reference evidence="11 12" key="1">
    <citation type="submission" date="2016-10" db="EMBL/GenBank/DDBJ databases">
        <title>Systematic genetic and metabolomic analysis of Xenorhabdus and Photorhabdus spp., highlights the requirements for a dual symbiotic and pathogenic life style.</title>
        <authorList>
            <person name="Tobias N.J."/>
            <person name="Wolff H."/>
            <person name="Djahanschiri B."/>
            <person name="Pidot S.J."/>
            <person name="Stinear T.P."/>
            <person name="Ebersberger I."/>
            <person name="Bode H.B."/>
        </authorList>
    </citation>
    <scope>NUCLEOTIDE SEQUENCE [LARGE SCALE GENOMIC DNA]</scope>
    <source>
        <strain evidence="11 12">DSM 22392</strain>
    </source>
</reference>
<dbReference type="EMBL" id="MUBJ01000002">
    <property type="protein sequence ID" value="OTA17858.1"/>
    <property type="molecule type" value="Genomic_DNA"/>
</dbReference>
<evidence type="ECO:0000313" key="11">
    <source>
        <dbReference type="EMBL" id="OTA17858.1"/>
    </source>
</evidence>
<dbReference type="Gene3D" id="3.40.50.300">
    <property type="entry name" value="P-loop containing nucleotide triphosphate hydrolases"/>
    <property type="match status" value="1"/>
</dbReference>
<protein>
    <recommendedName>
        <fullName evidence="3">tRNA threonylcarbamoyladenosine biosynthesis protein TsaE</fullName>
    </recommendedName>
    <alternativeName>
        <fullName evidence="10">t(6)A37 threonylcarbamoyladenosine biosynthesis protein TsaE</fullName>
    </alternativeName>
</protein>
<evidence type="ECO:0000256" key="1">
    <source>
        <dbReference type="ARBA" id="ARBA00004496"/>
    </source>
</evidence>
<keyword evidence="4" id="KW-0963">Cytoplasm</keyword>
<sequence length="188" mass="21163">MIMSELCYGDWLSYLTDMSTCLVSNSINQNRYFSMKELILSLPNEDATVALGNAVAAVGDRGYVIYLYGDLGAGKTTFSRGFLQALGHQGHVKSPTYTLVEPYTLQPRPVYHFDLYRLADPEELEFMGIRDYFHQDSICLVEWPQQGAGVLPDADIELHLNYDSEGRQARFVALSEYGESLLDNLKSL</sequence>
<evidence type="ECO:0000256" key="10">
    <source>
        <dbReference type="ARBA" id="ARBA00032441"/>
    </source>
</evidence>
<dbReference type="FunFam" id="3.40.50.300:FF:000406">
    <property type="entry name" value="tRNA (N6-adenosine(37)-N6)-threonylcarbamoyltransferase complex ATPase TsaE"/>
    <property type="match status" value="1"/>
</dbReference>
<evidence type="ECO:0000256" key="5">
    <source>
        <dbReference type="ARBA" id="ARBA00022694"/>
    </source>
</evidence>